<dbReference type="AlphaFoldDB" id="A0A5E4NJN1"/>
<dbReference type="InterPro" id="IPR000719">
    <property type="entry name" value="Prot_kinase_dom"/>
</dbReference>
<dbReference type="GO" id="GO:0000226">
    <property type="term" value="P:microtubule cytoskeleton organization"/>
    <property type="evidence" value="ECO:0007669"/>
    <property type="project" value="TreeGrafter"/>
</dbReference>
<evidence type="ECO:0000313" key="5">
    <source>
        <dbReference type="EMBL" id="VVC43408.1"/>
    </source>
</evidence>
<keyword evidence="5" id="KW-0808">Transferase</keyword>
<evidence type="ECO:0000256" key="1">
    <source>
        <dbReference type="ARBA" id="ARBA00022741"/>
    </source>
</evidence>
<name>A0A5E4NJN1_9HEMI</name>
<dbReference type="InterPro" id="IPR011009">
    <property type="entry name" value="Kinase-like_dom_sf"/>
</dbReference>
<dbReference type="Pfam" id="PF00069">
    <property type="entry name" value="Pkinase"/>
    <property type="match status" value="1"/>
</dbReference>
<dbReference type="InterPro" id="IPR008271">
    <property type="entry name" value="Ser/Thr_kinase_AS"/>
</dbReference>
<dbReference type="EMBL" id="CABPRJ010002369">
    <property type="protein sequence ID" value="VVC43408.1"/>
    <property type="molecule type" value="Genomic_DNA"/>
</dbReference>
<evidence type="ECO:0000256" key="3">
    <source>
        <dbReference type="SAM" id="MobiDB-lite"/>
    </source>
</evidence>
<sequence>MSPVSIEKSHRRSYIGPVIVFRHRTIIRGGGEGGREKQNETKRKNGTRRTVYATRGCQFVKTARHSPNTNNFKTRDDVATMTFCESSDEKASPAKLTPYRKAIDNLDNDRKWQTDTAVGKRIGLYKLSGELGKGNFSQVKTGYHELTKGGVFIKSKKLGQFPSTSRLPWQQGKITINNTLVRIIFLLFEVIETYTKYYLIMEHAAAGELFKRLISEGRMHESEAKNIFAQIVLAVKHLHDRKIVHRDIKAENVFLSSRGVAKLGDFGFSITVSNDEKLETFCGSPPYAAPELFLDQRYVGRPVDVWSLGVLLFFMTTATMPFIGDNMAGLRRSILAGQVDPPSWMSESLASLIGSMLNTSPDDRFGVDQVLKSDWLREASAYQSRFNNNSVYGHWCAYPTVVQATADGCATAELTDTEANARRLLESLGISKGMLDEHCSRGSRSNVVATYRIVVNRLLQQRRLMGQQHQSMSSSSSTTGAANRKPIKTKSRLCAIT</sequence>
<protein>
    <submittedName>
        <fullName evidence="5">Protein kinase domain,Protein kinase-like domain,Serine/threonine-protein kinase, active site</fullName>
    </submittedName>
</protein>
<feature type="region of interest" description="Disordered" evidence="3">
    <location>
        <begin position="465"/>
        <end position="497"/>
    </location>
</feature>
<dbReference type="FunFam" id="1.10.510.10:FF:000571">
    <property type="entry name" value="Maternal embryonic leucine zipper kinase"/>
    <property type="match status" value="1"/>
</dbReference>
<dbReference type="GO" id="GO:0050321">
    <property type="term" value="F:tau-protein kinase activity"/>
    <property type="evidence" value="ECO:0007669"/>
    <property type="project" value="TreeGrafter"/>
</dbReference>
<dbReference type="Proteomes" id="UP000325440">
    <property type="component" value="Unassembled WGS sequence"/>
</dbReference>
<dbReference type="PANTHER" id="PTHR24346">
    <property type="entry name" value="MAP/MICROTUBULE AFFINITY-REGULATING KINASE"/>
    <property type="match status" value="1"/>
</dbReference>
<dbReference type="GO" id="GO:0005524">
    <property type="term" value="F:ATP binding"/>
    <property type="evidence" value="ECO:0007669"/>
    <property type="project" value="UniProtKB-KW"/>
</dbReference>
<dbReference type="GO" id="GO:0005737">
    <property type="term" value="C:cytoplasm"/>
    <property type="evidence" value="ECO:0007669"/>
    <property type="project" value="TreeGrafter"/>
</dbReference>
<keyword evidence="2" id="KW-0067">ATP-binding</keyword>
<reference evidence="5 6" key="1">
    <citation type="submission" date="2019-08" db="EMBL/GenBank/DDBJ databases">
        <authorList>
            <person name="Alioto T."/>
            <person name="Alioto T."/>
            <person name="Gomez Garrido J."/>
        </authorList>
    </citation>
    <scope>NUCLEOTIDE SEQUENCE [LARGE SCALE GENOMIC DNA]</scope>
</reference>
<dbReference type="PANTHER" id="PTHR24346:SF49">
    <property type="entry name" value="NIM1 SERINE_THREONINE PROTEIN KINASE"/>
    <property type="match status" value="1"/>
</dbReference>
<dbReference type="PROSITE" id="PS00108">
    <property type="entry name" value="PROTEIN_KINASE_ST"/>
    <property type="match status" value="1"/>
</dbReference>
<dbReference type="SUPFAM" id="SSF56112">
    <property type="entry name" value="Protein kinase-like (PK-like)"/>
    <property type="match status" value="1"/>
</dbReference>
<dbReference type="PROSITE" id="PS50011">
    <property type="entry name" value="PROTEIN_KINASE_DOM"/>
    <property type="match status" value="1"/>
</dbReference>
<feature type="compositionally biased region" description="Low complexity" evidence="3">
    <location>
        <begin position="465"/>
        <end position="477"/>
    </location>
</feature>
<proteinExistence type="predicted"/>
<keyword evidence="6" id="KW-1185">Reference proteome</keyword>
<evidence type="ECO:0000256" key="2">
    <source>
        <dbReference type="ARBA" id="ARBA00022840"/>
    </source>
</evidence>
<feature type="domain" description="Protein kinase" evidence="4">
    <location>
        <begin position="125"/>
        <end position="376"/>
    </location>
</feature>
<dbReference type="OrthoDB" id="193931at2759"/>
<dbReference type="Gene3D" id="1.10.510.10">
    <property type="entry name" value="Transferase(Phosphotransferase) domain 1"/>
    <property type="match status" value="1"/>
</dbReference>
<gene>
    <name evidence="5" type="ORF">CINCED_3A019861</name>
</gene>
<dbReference type="GO" id="GO:0035556">
    <property type="term" value="P:intracellular signal transduction"/>
    <property type="evidence" value="ECO:0007669"/>
    <property type="project" value="TreeGrafter"/>
</dbReference>
<organism evidence="5 6">
    <name type="scientific">Cinara cedri</name>
    <dbReference type="NCBI Taxonomy" id="506608"/>
    <lineage>
        <taxon>Eukaryota</taxon>
        <taxon>Metazoa</taxon>
        <taxon>Ecdysozoa</taxon>
        <taxon>Arthropoda</taxon>
        <taxon>Hexapoda</taxon>
        <taxon>Insecta</taxon>
        <taxon>Pterygota</taxon>
        <taxon>Neoptera</taxon>
        <taxon>Paraneoptera</taxon>
        <taxon>Hemiptera</taxon>
        <taxon>Sternorrhyncha</taxon>
        <taxon>Aphidomorpha</taxon>
        <taxon>Aphidoidea</taxon>
        <taxon>Aphididae</taxon>
        <taxon>Lachninae</taxon>
        <taxon>Cinara</taxon>
    </lineage>
</organism>
<accession>A0A5E4NJN1</accession>
<keyword evidence="5" id="KW-0418">Kinase</keyword>
<dbReference type="SMART" id="SM00220">
    <property type="entry name" value="S_TKc"/>
    <property type="match status" value="1"/>
</dbReference>
<evidence type="ECO:0000313" key="6">
    <source>
        <dbReference type="Proteomes" id="UP000325440"/>
    </source>
</evidence>
<keyword evidence="1" id="KW-0547">Nucleotide-binding</keyword>
<evidence type="ECO:0000259" key="4">
    <source>
        <dbReference type="PROSITE" id="PS50011"/>
    </source>
</evidence>